<protein>
    <submittedName>
        <fullName evidence="2">Uncharacterized protein</fullName>
    </submittedName>
</protein>
<gene>
    <name evidence="2" type="ORF">Tci_923428</name>
</gene>
<feature type="region of interest" description="Disordered" evidence="1">
    <location>
        <begin position="1"/>
        <end position="27"/>
    </location>
</feature>
<sequence>VNAVSAPVNDVGLNSTNSTNSFNNASPSVNAISPNFRIARKSSFTDPSKYPDDPDMPELKDIVYSDDEEDVSAEADLSNLETNIF</sequence>
<feature type="non-terminal residue" evidence="2">
    <location>
        <position position="85"/>
    </location>
</feature>
<accession>A0A699WWF4</accession>
<comment type="caution">
    <text evidence="2">The sequence shown here is derived from an EMBL/GenBank/DDBJ whole genome shotgun (WGS) entry which is preliminary data.</text>
</comment>
<name>A0A699WWF4_TANCI</name>
<evidence type="ECO:0000256" key="1">
    <source>
        <dbReference type="SAM" id="MobiDB-lite"/>
    </source>
</evidence>
<dbReference type="EMBL" id="BKCJ011770502">
    <property type="protein sequence ID" value="GFD51459.1"/>
    <property type="molecule type" value="Genomic_DNA"/>
</dbReference>
<feature type="compositionally biased region" description="Low complexity" evidence="1">
    <location>
        <begin position="14"/>
        <end position="27"/>
    </location>
</feature>
<reference evidence="2" key="1">
    <citation type="journal article" date="2019" name="Sci. Rep.">
        <title>Draft genome of Tanacetum cinerariifolium, the natural source of mosquito coil.</title>
        <authorList>
            <person name="Yamashiro T."/>
            <person name="Shiraishi A."/>
            <person name="Satake H."/>
            <person name="Nakayama K."/>
        </authorList>
    </citation>
    <scope>NUCLEOTIDE SEQUENCE</scope>
</reference>
<proteinExistence type="predicted"/>
<dbReference type="AlphaFoldDB" id="A0A699WWF4"/>
<evidence type="ECO:0000313" key="2">
    <source>
        <dbReference type="EMBL" id="GFD51459.1"/>
    </source>
</evidence>
<organism evidence="2">
    <name type="scientific">Tanacetum cinerariifolium</name>
    <name type="common">Dalmatian daisy</name>
    <name type="synonym">Chrysanthemum cinerariifolium</name>
    <dbReference type="NCBI Taxonomy" id="118510"/>
    <lineage>
        <taxon>Eukaryota</taxon>
        <taxon>Viridiplantae</taxon>
        <taxon>Streptophyta</taxon>
        <taxon>Embryophyta</taxon>
        <taxon>Tracheophyta</taxon>
        <taxon>Spermatophyta</taxon>
        <taxon>Magnoliopsida</taxon>
        <taxon>eudicotyledons</taxon>
        <taxon>Gunneridae</taxon>
        <taxon>Pentapetalae</taxon>
        <taxon>asterids</taxon>
        <taxon>campanulids</taxon>
        <taxon>Asterales</taxon>
        <taxon>Asteraceae</taxon>
        <taxon>Asteroideae</taxon>
        <taxon>Anthemideae</taxon>
        <taxon>Anthemidinae</taxon>
        <taxon>Tanacetum</taxon>
    </lineage>
</organism>
<feature type="non-terminal residue" evidence="2">
    <location>
        <position position="1"/>
    </location>
</feature>